<sequence>MEPLPASYYGKLDKNNPVISSLEKDLKEFRLHMKKVREAPNFNHLSYSRGSIKLFDIWKKYQPRLPAPYFEECLLQTADFLYECKFRALQGECLCEFYLEREQYSAPHKSGVQKLLAILAFLRLMMQAIMPHENLCWILYNGSLHIYNICRFLMSVSHSAQALEYLLWACVSLELSIPLLMPRFLPWRATLYCAVCECYYDGQAGVQAEVFARRALGKISELATLEDMSGSLSSAETQRAFKEATIKLAVMVFKQSVYESRRKNRGYFRAERRRSFKESHNISWPRTLTERMLMELFEGNAAQFLAVLEALRVSSRRLMHTGFSDKPEVQEVVLELMSAGISILSGTSLLTVLNCFRENLISVDAAVKFVKLLFTYEQWDTFCSLSKSLVTVLSVSEDKSVDQFAMTDELLNLVQTLHVCVCEAAQVSALLYVQLLAVLKLQNEIFLTVQVCVCVPVCFCLQGIQLDGDMVVDIVLFLWARCKIVFQKAQGLHSDSVCYLGRSENQDKVIIINFIALKIA</sequence>
<evidence type="ECO:0000313" key="1">
    <source>
        <dbReference type="Ensembl" id="ENSAMXP00000034632.1"/>
    </source>
</evidence>
<dbReference type="Pfam" id="PF14858">
    <property type="entry name" value="CFAP54_N"/>
    <property type="match status" value="2"/>
</dbReference>
<reference evidence="1" key="4">
    <citation type="submission" date="2025-09" db="UniProtKB">
        <authorList>
            <consortium name="Ensembl"/>
        </authorList>
    </citation>
    <scope>IDENTIFICATION</scope>
</reference>
<reference evidence="2" key="2">
    <citation type="journal article" date="2014" name="Nat. Commun.">
        <title>The cavefish genome reveals candidate genes for eye loss.</title>
        <authorList>
            <person name="McGaugh S.E."/>
            <person name="Gross J.B."/>
            <person name="Aken B."/>
            <person name="Blin M."/>
            <person name="Borowsky R."/>
            <person name="Chalopin D."/>
            <person name="Hinaux H."/>
            <person name="Jeffery W.R."/>
            <person name="Keene A."/>
            <person name="Ma L."/>
            <person name="Minx P."/>
            <person name="Murphy D."/>
            <person name="O'Quin K.E."/>
            <person name="Retaux S."/>
            <person name="Rohner N."/>
            <person name="Searle S.M."/>
            <person name="Stahl B.A."/>
            <person name="Tabin C."/>
            <person name="Volff J.N."/>
            <person name="Yoshizawa M."/>
            <person name="Warren W.C."/>
        </authorList>
    </citation>
    <scope>NUCLEOTIDE SEQUENCE [LARGE SCALE GENOMIC DNA]</scope>
    <source>
        <strain evidence="2">female</strain>
    </source>
</reference>
<accession>A0A3B1IX33</accession>
<dbReference type="InParanoid" id="A0A3B1IX33"/>
<dbReference type="GO" id="GO:0060271">
    <property type="term" value="P:cilium assembly"/>
    <property type="evidence" value="ECO:0007669"/>
    <property type="project" value="TreeGrafter"/>
</dbReference>
<keyword evidence="2" id="KW-1185">Reference proteome</keyword>
<proteinExistence type="predicted"/>
<protein>
    <recommendedName>
        <fullName evidence="3">Cilia and flagella associated protein 54</fullName>
    </recommendedName>
</protein>
<dbReference type="PANTHER" id="PTHR33487">
    <property type="entry name" value="CILIA- AND FLAGELLA-ASSOCIATED PROTEIN 54"/>
    <property type="match status" value="1"/>
</dbReference>
<organism evidence="1 2">
    <name type="scientific">Astyanax mexicanus</name>
    <name type="common">Blind cave fish</name>
    <name type="synonym">Astyanax fasciatus mexicanus</name>
    <dbReference type="NCBI Taxonomy" id="7994"/>
    <lineage>
        <taxon>Eukaryota</taxon>
        <taxon>Metazoa</taxon>
        <taxon>Chordata</taxon>
        <taxon>Craniata</taxon>
        <taxon>Vertebrata</taxon>
        <taxon>Euteleostomi</taxon>
        <taxon>Actinopterygii</taxon>
        <taxon>Neopterygii</taxon>
        <taxon>Teleostei</taxon>
        <taxon>Ostariophysi</taxon>
        <taxon>Characiformes</taxon>
        <taxon>Characoidei</taxon>
        <taxon>Acestrorhamphidae</taxon>
        <taxon>Acestrorhamphinae</taxon>
        <taxon>Astyanax</taxon>
    </lineage>
</organism>
<dbReference type="InterPro" id="IPR027912">
    <property type="entry name" value="CFAP54"/>
</dbReference>
<name>A0A3B1IX33_ASTMX</name>
<dbReference type="Bgee" id="ENSAMXG00000043566">
    <property type="expression patterns" value="Expressed in testis and 4 other cell types or tissues"/>
</dbReference>
<evidence type="ECO:0008006" key="3">
    <source>
        <dbReference type="Google" id="ProtNLM"/>
    </source>
</evidence>
<dbReference type="GeneTree" id="ENSGT00940000162970"/>
<dbReference type="Proteomes" id="UP000018467">
    <property type="component" value="Unassembled WGS sequence"/>
</dbReference>
<evidence type="ECO:0000313" key="2">
    <source>
        <dbReference type="Proteomes" id="UP000018467"/>
    </source>
</evidence>
<dbReference type="PANTHER" id="PTHR33487:SF1">
    <property type="entry name" value="CILIA- AND FLAGELLA-ASSOCIATED PROTEIN 54"/>
    <property type="match status" value="1"/>
</dbReference>
<dbReference type="Ensembl" id="ENSAMXT00000057325.1">
    <property type="protein sequence ID" value="ENSAMXP00000034632.1"/>
    <property type="gene ID" value="ENSAMXG00000043566.1"/>
</dbReference>
<dbReference type="STRING" id="7994.ENSAMXP00000034632"/>
<reference evidence="2" key="1">
    <citation type="submission" date="2013-03" db="EMBL/GenBank/DDBJ databases">
        <authorList>
            <person name="Jeffery W."/>
            <person name="Warren W."/>
            <person name="Wilson R.K."/>
        </authorList>
    </citation>
    <scope>NUCLEOTIDE SEQUENCE</scope>
    <source>
        <strain evidence="2">female</strain>
    </source>
</reference>
<reference evidence="1" key="3">
    <citation type="submission" date="2025-08" db="UniProtKB">
        <authorList>
            <consortium name="Ensembl"/>
        </authorList>
    </citation>
    <scope>IDENTIFICATION</scope>
</reference>
<dbReference type="AlphaFoldDB" id="A0A3B1IX33"/>